<keyword evidence="6" id="KW-0539">Nucleus</keyword>
<feature type="domain" description="RING-type" evidence="12">
    <location>
        <begin position="1"/>
        <end position="30"/>
    </location>
</feature>
<evidence type="ECO:0000256" key="4">
    <source>
        <dbReference type="ARBA" id="ARBA00022771"/>
    </source>
</evidence>
<feature type="compositionally biased region" description="Acidic residues" evidence="10">
    <location>
        <begin position="215"/>
        <end position="227"/>
    </location>
</feature>
<reference evidence="13" key="1">
    <citation type="submission" date="2022-07" db="EMBL/GenBank/DDBJ databases">
        <title>Phylogenomic reconstructions and comparative analyses of Kickxellomycotina fungi.</title>
        <authorList>
            <person name="Reynolds N.K."/>
            <person name="Stajich J.E."/>
            <person name="Barry K."/>
            <person name="Grigoriev I.V."/>
            <person name="Crous P."/>
            <person name="Smith M.E."/>
        </authorList>
    </citation>
    <scope>NUCLEOTIDE SEQUENCE</scope>
    <source>
        <strain evidence="13">NRRL 1565</strain>
    </source>
</reference>
<dbReference type="OrthoDB" id="5963at2759"/>
<proteinExistence type="predicted"/>
<dbReference type="Gene3D" id="3.30.40.10">
    <property type="entry name" value="Zinc/RING finger domain, C3HC4 (zinc finger)"/>
    <property type="match status" value="1"/>
</dbReference>
<organism evidence="13 14">
    <name type="scientific">Coemansia guatemalensis</name>
    <dbReference type="NCBI Taxonomy" id="2761395"/>
    <lineage>
        <taxon>Eukaryota</taxon>
        <taxon>Fungi</taxon>
        <taxon>Fungi incertae sedis</taxon>
        <taxon>Zoopagomycota</taxon>
        <taxon>Kickxellomycotina</taxon>
        <taxon>Kickxellomycetes</taxon>
        <taxon>Kickxellales</taxon>
        <taxon>Kickxellaceae</taxon>
        <taxon>Coemansia</taxon>
    </lineage>
</organism>
<dbReference type="GO" id="GO:0006289">
    <property type="term" value="P:nucleotide-excision repair"/>
    <property type="evidence" value="ECO:0007669"/>
    <property type="project" value="InterPro"/>
</dbReference>
<evidence type="ECO:0000256" key="8">
    <source>
        <dbReference type="ARBA" id="ARBA00033277"/>
    </source>
</evidence>
<evidence type="ECO:0000313" key="13">
    <source>
        <dbReference type="EMBL" id="KAJ2803783.1"/>
    </source>
</evidence>
<keyword evidence="14" id="KW-1185">Reference proteome</keyword>
<keyword evidence="3" id="KW-0479">Metal-binding</keyword>
<feature type="coiled-coil region" evidence="9">
    <location>
        <begin position="137"/>
        <end position="171"/>
    </location>
</feature>
<dbReference type="PANTHER" id="PTHR12683">
    <property type="entry name" value="CDK-ACTIVATING KINASE ASSEMBLY FACTOR MAT1"/>
    <property type="match status" value="1"/>
</dbReference>
<dbReference type="Pfam" id="PF06391">
    <property type="entry name" value="MAT1"/>
    <property type="match status" value="1"/>
</dbReference>
<comment type="caution">
    <text evidence="13">The sequence shown here is derived from an EMBL/GenBank/DDBJ whole genome shotgun (WGS) entry which is preliminary data.</text>
</comment>
<evidence type="ECO:0000256" key="9">
    <source>
        <dbReference type="SAM" id="Coils"/>
    </source>
</evidence>
<dbReference type="InterPro" id="IPR015877">
    <property type="entry name" value="MAT1_centre"/>
</dbReference>
<feature type="region of interest" description="Disordered" evidence="10">
    <location>
        <begin position="214"/>
        <end position="237"/>
    </location>
</feature>
<dbReference type="GO" id="GO:0061575">
    <property type="term" value="F:cyclin-dependent protein serine/threonine kinase activator activity"/>
    <property type="evidence" value="ECO:0007669"/>
    <property type="project" value="InterPro"/>
</dbReference>
<evidence type="ECO:0000256" key="2">
    <source>
        <dbReference type="ARBA" id="ARBA00022257"/>
    </source>
</evidence>
<evidence type="ECO:0000256" key="5">
    <source>
        <dbReference type="ARBA" id="ARBA00022833"/>
    </source>
</evidence>
<dbReference type="InterPro" id="IPR004575">
    <property type="entry name" value="MAT1/Tfb3"/>
</dbReference>
<dbReference type="NCBIfam" id="TIGR00570">
    <property type="entry name" value="cdk7"/>
    <property type="match status" value="1"/>
</dbReference>
<gene>
    <name evidence="13" type="primary">TFB3</name>
    <name evidence="13" type="ORF">H4R20_002758</name>
</gene>
<dbReference type="AlphaFoldDB" id="A0A9W8HWY4"/>
<dbReference type="SUPFAM" id="SSF57850">
    <property type="entry name" value="RING/U-box"/>
    <property type="match status" value="1"/>
</dbReference>
<accession>A0A9W8HWY4</accession>
<protein>
    <recommendedName>
        <fullName evidence="2">RNA polymerase II transcription factor B subunit 3</fullName>
    </recommendedName>
    <alternativeName>
        <fullName evidence="8">RNA polymerase II transcription factor B 38 kDa subunit</fullName>
    </alternativeName>
    <alternativeName>
        <fullName evidence="7">RNA polymerase II transcription factor B p38 subunit</fullName>
    </alternativeName>
</protein>
<keyword evidence="9" id="KW-0175">Coiled coil</keyword>
<dbReference type="Proteomes" id="UP001140094">
    <property type="component" value="Unassembled WGS sequence"/>
</dbReference>
<dbReference type="GO" id="GO:0008270">
    <property type="term" value="F:zinc ion binding"/>
    <property type="evidence" value="ECO:0007669"/>
    <property type="project" value="UniProtKB-KW"/>
</dbReference>
<dbReference type="EMBL" id="JANBUO010000484">
    <property type="protein sequence ID" value="KAJ2803783.1"/>
    <property type="molecule type" value="Genomic_DNA"/>
</dbReference>
<dbReference type="InterPro" id="IPR017907">
    <property type="entry name" value="Znf_RING_CS"/>
</dbReference>
<evidence type="ECO:0000256" key="7">
    <source>
        <dbReference type="ARBA" id="ARBA00029873"/>
    </source>
</evidence>
<evidence type="ECO:0000256" key="1">
    <source>
        <dbReference type="ARBA" id="ARBA00004123"/>
    </source>
</evidence>
<evidence type="ECO:0000256" key="6">
    <source>
        <dbReference type="ARBA" id="ARBA00023242"/>
    </source>
</evidence>
<feature type="domain" description="MAT1 centre" evidence="11">
    <location>
        <begin position="35"/>
        <end position="204"/>
    </location>
</feature>
<keyword evidence="5" id="KW-0862">Zinc</keyword>
<dbReference type="PANTHER" id="PTHR12683:SF13">
    <property type="entry name" value="CDK-ACTIVATING KINASE ASSEMBLY FACTOR MAT1"/>
    <property type="match status" value="1"/>
</dbReference>
<dbReference type="InterPro" id="IPR001841">
    <property type="entry name" value="Znf_RING"/>
</dbReference>
<sequence>MKLLVSPCYHRMCEECVGNRFNAGPAPCPECHRILRKNDFYQPIFEDLTVENEVRIRQRMSMIYNKREDDFKSPKEYNAYLEMVEDHIIRLLYDVDTNEIDHLIERYKRENQASISKNRTKQQREEKLQRIISDQESIKRQQQREEYLKQLEEEKREKEQAKNSLINELATSDKDAKEIVKNKMVQLKKSSLSNRSASRKVQLDIESLLGTIDDGFGDDDMEEDEVDTGPFDPAESPYEAMKIELRDKYDDPNPAFRQGTLAAAGVTREMHQRYTIEGAMAGLFVPPATEEQDARQ</sequence>
<evidence type="ECO:0000313" key="14">
    <source>
        <dbReference type="Proteomes" id="UP001140094"/>
    </source>
</evidence>
<evidence type="ECO:0000256" key="3">
    <source>
        <dbReference type="ARBA" id="ARBA00022723"/>
    </source>
</evidence>
<dbReference type="InterPro" id="IPR013083">
    <property type="entry name" value="Znf_RING/FYVE/PHD"/>
</dbReference>
<name>A0A9W8HWY4_9FUNG</name>
<dbReference type="GO" id="GO:0005675">
    <property type="term" value="C:transcription factor TFIIH holo complex"/>
    <property type="evidence" value="ECO:0007669"/>
    <property type="project" value="InterPro"/>
</dbReference>
<evidence type="ECO:0000259" key="11">
    <source>
        <dbReference type="Pfam" id="PF06391"/>
    </source>
</evidence>
<dbReference type="Pfam" id="PF17121">
    <property type="entry name" value="zf-C3HC4_5"/>
    <property type="match status" value="1"/>
</dbReference>
<comment type="subcellular location">
    <subcellularLocation>
        <location evidence="1">Nucleus</location>
    </subcellularLocation>
</comment>
<evidence type="ECO:0000259" key="12">
    <source>
        <dbReference type="Pfam" id="PF17121"/>
    </source>
</evidence>
<keyword evidence="4" id="KW-0863">Zinc-finger</keyword>
<dbReference type="GO" id="GO:0006357">
    <property type="term" value="P:regulation of transcription by RNA polymerase II"/>
    <property type="evidence" value="ECO:0007669"/>
    <property type="project" value="TreeGrafter"/>
</dbReference>
<evidence type="ECO:0000256" key="10">
    <source>
        <dbReference type="SAM" id="MobiDB-lite"/>
    </source>
</evidence>
<dbReference type="PROSITE" id="PS00518">
    <property type="entry name" value="ZF_RING_1"/>
    <property type="match status" value="1"/>
</dbReference>